<dbReference type="PANTHER" id="PTHR43000">
    <property type="entry name" value="DTDP-D-GLUCOSE 4,6-DEHYDRATASE-RELATED"/>
    <property type="match status" value="1"/>
</dbReference>
<proteinExistence type="inferred from homology"/>
<organism evidence="3 4">
    <name type="scientific">Cryobacterium cryoconiti</name>
    <dbReference type="NCBI Taxonomy" id="1259239"/>
    <lineage>
        <taxon>Bacteria</taxon>
        <taxon>Bacillati</taxon>
        <taxon>Actinomycetota</taxon>
        <taxon>Actinomycetes</taxon>
        <taxon>Micrococcales</taxon>
        <taxon>Microbacteriaceae</taxon>
        <taxon>Cryobacterium</taxon>
    </lineage>
</organism>
<gene>
    <name evidence="3" type="ORF">E3T49_10360</name>
</gene>
<dbReference type="Gene3D" id="3.40.50.720">
    <property type="entry name" value="NAD(P)-binding Rossmann-like Domain"/>
    <property type="match status" value="1"/>
</dbReference>
<comment type="similarity">
    <text evidence="1">Belongs to the NAD(P)-dependent epimerase/dehydratase family.</text>
</comment>
<protein>
    <submittedName>
        <fullName evidence="3">NAD-dependent epimerase/dehydratase family protein</fullName>
    </submittedName>
</protein>
<dbReference type="AlphaFoldDB" id="A0A4Y8JY23"/>
<evidence type="ECO:0000313" key="4">
    <source>
        <dbReference type="Proteomes" id="UP000297472"/>
    </source>
</evidence>
<dbReference type="Gene3D" id="3.90.25.10">
    <property type="entry name" value="UDP-galactose 4-epimerase, domain 1"/>
    <property type="match status" value="1"/>
</dbReference>
<dbReference type="RefSeq" id="WP_134424829.1">
    <property type="nucleotide sequence ID" value="NZ_SOHA01000032.1"/>
</dbReference>
<evidence type="ECO:0000256" key="1">
    <source>
        <dbReference type="ARBA" id="ARBA00007637"/>
    </source>
</evidence>
<reference evidence="3 4" key="1">
    <citation type="submission" date="2019-03" db="EMBL/GenBank/DDBJ databases">
        <title>Genomics of glacier-inhabiting Cryobacterium strains.</title>
        <authorList>
            <person name="Liu Q."/>
            <person name="Xin Y.-H."/>
        </authorList>
    </citation>
    <scope>NUCLEOTIDE SEQUENCE [LARGE SCALE GENOMIC DNA]</scope>
    <source>
        <strain evidence="3 4">TMT1-51</strain>
    </source>
</reference>
<feature type="domain" description="NAD-dependent epimerase/dehydratase" evidence="2">
    <location>
        <begin position="5"/>
        <end position="236"/>
    </location>
</feature>
<dbReference type="EMBL" id="SOHA01000032">
    <property type="protein sequence ID" value="TFD29395.1"/>
    <property type="molecule type" value="Genomic_DNA"/>
</dbReference>
<dbReference type="InterPro" id="IPR001509">
    <property type="entry name" value="Epimerase_deHydtase"/>
</dbReference>
<name>A0A4Y8JY23_9MICO</name>
<sequence>MAKAVVIGANGFIGSHLVDSLAAAGHSVTAFDRFSSQNPTFTAPDVRVLQGEFLSRSDLEGAVDGQEYVFHFLSTTSPATAESDPTLDIRTNVAQTVELLESAATAGIKRFYFASTGGAIYGPQGQAEYAETDRALPISPYGIGKLSIEHYLHYFKTKHGLESTALRISNPYGTRQKPNKKQGLIPIALRQISLGRPVIRLGNGSMVRDYVYVEDLVRMVTPMVGVDTEFDLYNLGSGIGYSVTDIINSLRRVTGIDFAVEERPAPPTFVDRVVLDTERYRSEFGTADMTELDEGVRLTYEEIREHQND</sequence>
<evidence type="ECO:0000259" key="2">
    <source>
        <dbReference type="Pfam" id="PF01370"/>
    </source>
</evidence>
<evidence type="ECO:0000313" key="3">
    <source>
        <dbReference type="EMBL" id="TFD29395.1"/>
    </source>
</evidence>
<accession>A0A4Y8JY23</accession>
<keyword evidence="4" id="KW-1185">Reference proteome</keyword>
<dbReference type="InterPro" id="IPR036291">
    <property type="entry name" value="NAD(P)-bd_dom_sf"/>
</dbReference>
<dbReference type="OrthoDB" id="9801785at2"/>
<dbReference type="Proteomes" id="UP000297472">
    <property type="component" value="Unassembled WGS sequence"/>
</dbReference>
<dbReference type="Pfam" id="PF01370">
    <property type="entry name" value="Epimerase"/>
    <property type="match status" value="1"/>
</dbReference>
<comment type="caution">
    <text evidence="3">The sequence shown here is derived from an EMBL/GenBank/DDBJ whole genome shotgun (WGS) entry which is preliminary data.</text>
</comment>
<dbReference type="SUPFAM" id="SSF51735">
    <property type="entry name" value="NAD(P)-binding Rossmann-fold domains"/>
    <property type="match status" value="1"/>
</dbReference>